<evidence type="ECO:0000313" key="1">
    <source>
        <dbReference type="EMBL" id="MEJ8675537.1"/>
    </source>
</evidence>
<proteinExistence type="predicted"/>
<name>A0ABU8V2Z8_9NEIS</name>
<organism evidence="1 2">
    <name type="scientific">Chromobacterium amazonense</name>
    <dbReference type="NCBI Taxonomy" id="1382803"/>
    <lineage>
        <taxon>Bacteria</taxon>
        <taxon>Pseudomonadati</taxon>
        <taxon>Pseudomonadota</taxon>
        <taxon>Betaproteobacteria</taxon>
        <taxon>Neisseriales</taxon>
        <taxon>Chromobacteriaceae</taxon>
        <taxon>Chromobacterium</taxon>
    </lineage>
</organism>
<comment type="caution">
    <text evidence="1">The sequence shown here is derived from an EMBL/GenBank/DDBJ whole genome shotgun (WGS) entry which is preliminary data.</text>
</comment>
<dbReference type="RefSeq" id="WP_307909832.1">
    <property type="nucleotide sequence ID" value="NZ_JAVFJF020000024.1"/>
</dbReference>
<gene>
    <name evidence="1" type="ORF">QCL97_012445</name>
</gene>
<dbReference type="Proteomes" id="UP001224516">
    <property type="component" value="Unassembled WGS sequence"/>
</dbReference>
<evidence type="ECO:0000313" key="2">
    <source>
        <dbReference type="Proteomes" id="UP001224516"/>
    </source>
</evidence>
<keyword evidence="2" id="KW-1185">Reference proteome</keyword>
<accession>A0ABU8V2Z8</accession>
<dbReference type="EMBL" id="JAVFJF020000024">
    <property type="protein sequence ID" value="MEJ8675537.1"/>
    <property type="molecule type" value="Genomic_DNA"/>
</dbReference>
<sequence length="116" mass="13162">MSKSTFTVHIPSHIEEDALVDWIKSNPDEFCRAMDLDASCYDERATLDQTTITDVEIDQDTVSIWYEFSYSAYYGCRDMNLAGTSDGDTIIGTRKGCALTFETFIAPEPRSTFEEF</sequence>
<reference evidence="1 2" key="1">
    <citation type="submission" date="2023-12" db="EMBL/GenBank/DDBJ databases">
        <title>Evaluation and characterization of a potential secondary metabolite violacein from indigenous Chromobacterium amazonense SAM215.</title>
        <authorList>
            <person name="Tarafdar M.R."/>
            <person name="Abedin S.M."/>
            <person name="Atiqua A."/>
            <person name="Saha A."/>
            <person name="Khan S.N."/>
        </authorList>
    </citation>
    <scope>NUCLEOTIDE SEQUENCE [LARGE SCALE GENOMIC DNA]</scope>
    <source>
        <strain evidence="1 2">SAM215</strain>
    </source>
</reference>
<protein>
    <submittedName>
        <fullName evidence="1">Uncharacterized protein</fullName>
    </submittedName>
</protein>